<accession>A0A366M7Y1</accession>
<comment type="caution">
    <text evidence="1">The sequence shown here is derived from an EMBL/GenBank/DDBJ whole genome shotgun (WGS) entry which is preliminary data.</text>
</comment>
<evidence type="ECO:0000313" key="2">
    <source>
        <dbReference type="Proteomes" id="UP000253099"/>
    </source>
</evidence>
<dbReference type="AlphaFoldDB" id="A0A366M7Y1"/>
<organism evidence="1 2">
    <name type="scientific">Candidatus Methanobinarius endosymbioticus</name>
    <dbReference type="NCBI Taxonomy" id="2006182"/>
    <lineage>
        <taxon>Archaea</taxon>
        <taxon>Methanobacteriati</taxon>
        <taxon>Methanobacteriota</taxon>
        <taxon>Methanomada group</taxon>
        <taxon>Methanobacteria</taxon>
        <taxon>Methanobacteriales</taxon>
        <taxon>Methanobacteriaceae</taxon>
        <taxon>Candidatus Methanobinarius</taxon>
    </lineage>
</organism>
<name>A0A366M7Y1_9EURY</name>
<keyword evidence="2" id="KW-1185">Reference proteome</keyword>
<sequence length="55" mass="6714">MRSYINYNVFYKNSEKGYIVSYEKISIGQRIAATEDNANFTHYINTDYYWWCRNV</sequence>
<reference evidence="1 2" key="1">
    <citation type="submission" date="2018-06" db="EMBL/GenBank/DDBJ databases">
        <title>Genomic insight into two independent archaeal endosymbiosis events.</title>
        <authorList>
            <person name="Lind A.E."/>
            <person name="Lewis W.H."/>
            <person name="Spang A."/>
            <person name="Guy L."/>
            <person name="Embley M.T."/>
            <person name="Ettema T.J.G."/>
        </authorList>
    </citation>
    <scope>NUCLEOTIDE SEQUENCE [LARGE SCALE GENOMIC DNA]</scope>
    <source>
        <strain evidence="1">NOE</strain>
    </source>
</reference>
<dbReference type="Proteomes" id="UP000253099">
    <property type="component" value="Unassembled WGS sequence"/>
</dbReference>
<gene>
    <name evidence="1" type="ORF">ALNOE001_20360</name>
</gene>
<evidence type="ECO:0000313" key="1">
    <source>
        <dbReference type="EMBL" id="RBQ22306.1"/>
    </source>
</evidence>
<dbReference type="EMBL" id="NIZT01000070">
    <property type="protein sequence ID" value="RBQ22306.1"/>
    <property type="molecule type" value="Genomic_DNA"/>
</dbReference>
<proteinExistence type="predicted"/>
<protein>
    <submittedName>
        <fullName evidence="1">Uncharacterized protein</fullName>
    </submittedName>
</protein>